<evidence type="ECO:0000313" key="4">
    <source>
        <dbReference type="EMBL" id="KAL1885171.1"/>
    </source>
</evidence>
<reference evidence="4 5" key="1">
    <citation type="journal article" date="2024" name="IMA Fungus">
        <title>IMA Genome - F19 : A genome assembly and annotation guide to empower mycologists, including annotated draft genome sequences of Ceratocystis pirilliformis, Diaporthe australafricana, Fusarium ophioides, Paecilomyces lecythidis, and Sporothrix stenoceras.</title>
        <authorList>
            <person name="Aylward J."/>
            <person name="Wilson A.M."/>
            <person name="Visagie C.M."/>
            <person name="Spraker J."/>
            <person name="Barnes I."/>
            <person name="Buitendag C."/>
            <person name="Ceriani C."/>
            <person name="Del Mar Angel L."/>
            <person name="du Plessis D."/>
            <person name="Fuchs T."/>
            <person name="Gasser K."/>
            <person name="Kramer D."/>
            <person name="Li W."/>
            <person name="Munsamy K."/>
            <person name="Piso A."/>
            <person name="Price J.L."/>
            <person name="Sonnekus B."/>
            <person name="Thomas C."/>
            <person name="van der Nest A."/>
            <person name="van Dijk A."/>
            <person name="van Heerden A."/>
            <person name="van Vuuren N."/>
            <person name="Yilmaz N."/>
            <person name="Duong T.A."/>
            <person name="van der Merwe N.A."/>
            <person name="Wingfield M.J."/>
            <person name="Wingfield B.D."/>
        </authorList>
    </citation>
    <scope>NUCLEOTIDE SEQUENCE [LARGE SCALE GENOMIC DNA]</scope>
    <source>
        <strain evidence="4 5">CMW 18167</strain>
    </source>
</reference>
<dbReference type="PANTHER" id="PTHR11820:SF100">
    <property type="entry name" value="FUMARYLACETOACETATE HYDROLASE FAMILY PROTEIN (AFU_ORTHOLOGUE AFUA_4G01490)"/>
    <property type="match status" value="1"/>
</dbReference>
<dbReference type="EMBL" id="JAVDPF010000003">
    <property type="protein sequence ID" value="KAL1885171.1"/>
    <property type="molecule type" value="Genomic_DNA"/>
</dbReference>
<protein>
    <recommendedName>
        <fullName evidence="3">Fumarylacetoacetase-like C-terminal domain-containing protein</fullName>
    </recommendedName>
</protein>
<dbReference type="InterPro" id="IPR011234">
    <property type="entry name" value="Fumarylacetoacetase-like_C"/>
</dbReference>
<dbReference type="InterPro" id="IPR036663">
    <property type="entry name" value="Fumarylacetoacetase_C_sf"/>
</dbReference>
<gene>
    <name evidence="4" type="ORF">Plec18167_001828</name>
</gene>
<evidence type="ECO:0000256" key="1">
    <source>
        <dbReference type="ARBA" id="ARBA00010211"/>
    </source>
</evidence>
<evidence type="ECO:0000259" key="3">
    <source>
        <dbReference type="Pfam" id="PF01557"/>
    </source>
</evidence>
<comment type="similarity">
    <text evidence="1">Belongs to the FAH family.</text>
</comment>
<accession>A0ABR3YA35</accession>
<keyword evidence="5" id="KW-1185">Reference proteome</keyword>
<sequence length="292" mass="31789">MSMPWSRLIRYRDSPEGPVRFGEPILNDGNEDIASMALENKLLVKVCEGTDPFSLRVTDQIATVHQLLGPLAAQHVPIIRCIGLNYKSHILETGRALPTCPTVFTKPSPAVADHGASVPIPKVAQSQCDYEGELVIVIGRNGKDISESEALEYVAGYTVGNDVSSRDWQREPEKARPVPQWSFSKSFDQYAPLGPCLVSTSVLGEADDLPLETTVNGETRQKSNTSDLWFGVRRLVAFCSQGQTLQKGSLIMTGTPGGVGLFMSPPTFLKDGDEVSVRIGGIGTLRNTIRYL</sequence>
<dbReference type="Proteomes" id="UP001583193">
    <property type="component" value="Unassembled WGS sequence"/>
</dbReference>
<name>A0ABR3YA35_9EURO</name>
<comment type="caution">
    <text evidence="4">The sequence shown here is derived from an EMBL/GenBank/DDBJ whole genome shotgun (WGS) entry which is preliminary data.</text>
</comment>
<dbReference type="Gene3D" id="3.90.850.10">
    <property type="entry name" value="Fumarylacetoacetase-like, C-terminal domain"/>
    <property type="match status" value="1"/>
</dbReference>
<organism evidence="4 5">
    <name type="scientific">Paecilomyces lecythidis</name>
    <dbReference type="NCBI Taxonomy" id="3004212"/>
    <lineage>
        <taxon>Eukaryota</taxon>
        <taxon>Fungi</taxon>
        <taxon>Dikarya</taxon>
        <taxon>Ascomycota</taxon>
        <taxon>Pezizomycotina</taxon>
        <taxon>Eurotiomycetes</taxon>
        <taxon>Eurotiomycetidae</taxon>
        <taxon>Eurotiales</taxon>
        <taxon>Thermoascaceae</taxon>
        <taxon>Paecilomyces</taxon>
    </lineage>
</organism>
<feature type="domain" description="Fumarylacetoacetase-like C-terminal" evidence="3">
    <location>
        <begin position="79"/>
        <end position="289"/>
    </location>
</feature>
<keyword evidence="2" id="KW-0479">Metal-binding</keyword>
<dbReference type="SUPFAM" id="SSF56529">
    <property type="entry name" value="FAH"/>
    <property type="match status" value="1"/>
</dbReference>
<proteinExistence type="inferred from homology"/>
<evidence type="ECO:0000313" key="5">
    <source>
        <dbReference type="Proteomes" id="UP001583193"/>
    </source>
</evidence>
<dbReference type="Pfam" id="PF01557">
    <property type="entry name" value="FAA_hydrolase"/>
    <property type="match status" value="1"/>
</dbReference>
<evidence type="ECO:0000256" key="2">
    <source>
        <dbReference type="ARBA" id="ARBA00022723"/>
    </source>
</evidence>
<dbReference type="PANTHER" id="PTHR11820">
    <property type="entry name" value="ACYLPYRUVASE"/>
    <property type="match status" value="1"/>
</dbReference>